<sequence>MDMHSGDDDHTHGGHNSMKMHMSLYWSKDAIVLFSGWPKHSVGHYILALLFVFFLAMIAELISNKPYIKHGTNPIIGGLAQATFFVFRITFLYLLMLAVMSFNLGIFIAAVAGHTFGFFLSKCYAIALANREHRSSSVSEKV</sequence>
<evidence type="ECO:0000256" key="1">
    <source>
        <dbReference type="ARBA" id="ARBA00006921"/>
    </source>
</evidence>
<dbReference type="GO" id="GO:0005886">
    <property type="term" value="C:plasma membrane"/>
    <property type="evidence" value="ECO:0007669"/>
    <property type="project" value="TreeGrafter"/>
</dbReference>
<evidence type="ECO:0000256" key="5">
    <source>
        <dbReference type="ARBA" id="ARBA00023136"/>
    </source>
</evidence>
<reference evidence="7 8" key="1">
    <citation type="submission" date="2024-01" db="EMBL/GenBank/DDBJ databases">
        <title>The genomes of 5 underutilized Papilionoideae crops provide insights into root nodulation and disease resistanc.</title>
        <authorList>
            <person name="Jiang F."/>
        </authorList>
    </citation>
    <scope>NUCLEOTIDE SEQUENCE [LARGE SCALE GENOMIC DNA]</scope>
    <source>
        <strain evidence="7">DUOXIRENSHENG_FW03</strain>
        <tissue evidence="7">Leaves</tissue>
    </source>
</reference>
<evidence type="ECO:0000256" key="6">
    <source>
        <dbReference type="RuleBase" id="RU367022"/>
    </source>
</evidence>
<dbReference type="InterPro" id="IPR007274">
    <property type="entry name" value="Cop_transporter"/>
</dbReference>
<keyword evidence="2 6" id="KW-0812">Transmembrane</keyword>
<dbReference type="Pfam" id="PF04145">
    <property type="entry name" value="Ctr"/>
    <property type="match status" value="2"/>
</dbReference>
<keyword evidence="4 6" id="KW-1133">Transmembrane helix</keyword>
<dbReference type="EMBL" id="JAYMYS010000006">
    <property type="protein sequence ID" value="KAK7390460.1"/>
    <property type="molecule type" value="Genomic_DNA"/>
</dbReference>
<evidence type="ECO:0000256" key="3">
    <source>
        <dbReference type="ARBA" id="ARBA00022796"/>
    </source>
</evidence>
<dbReference type="AlphaFoldDB" id="A0AAN9S6H6"/>
<gene>
    <name evidence="7" type="ORF">VNO78_25766</name>
</gene>
<evidence type="ECO:0000313" key="8">
    <source>
        <dbReference type="Proteomes" id="UP001386955"/>
    </source>
</evidence>
<comment type="similarity">
    <text evidence="1 6">Belongs to the copper transporter (Ctr) (TC 1.A.56) family. SLC31A subfamily.</text>
</comment>
<feature type="transmembrane region" description="Helical" evidence="6">
    <location>
        <begin position="42"/>
        <end position="63"/>
    </location>
</feature>
<evidence type="ECO:0000256" key="4">
    <source>
        <dbReference type="ARBA" id="ARBA00022989"/>
    </source>
</evidence>
<feature type="transmembrane region" description="Helical" evidence="6">
    <location>
        <begin position="104"/>
        <end position="127"/>
    </location>
</feature>
<organism evidence="7 8">
    <name type="scientific">Psophocarpus tetragonolobus</name>
    <name type="common">Winged bean</name>
    <name type="synonym">Dolichos tetragonolobus</name>
    <dbReference type="NCBI Taxonomy" id="3891"/>
    <lineage>
        <taxon>Eukaryota</taxon>
        <taxon>Viridiplantae</taxon>
        <taxon>Streptophyta</taxon>
        <taxon>Embryophyta</taxon>
        <taxon>Tracheophyta</taxon>
        <taxon>Spermatophyta</taxon>
        <taxon>Magnoliopsida</taxon>
        <taxon>eudicotyledons</taxon>
        <taxon>Gunneridae</taxon>
        <taxon>Pentapetalae</taxon>
        <taxon>rosids</taxon>
        <taxon>fabids</taxon>
        <taxon>Fabales</taxon>
        <taxon>Fabaceae</taxon>
        <taxon>Papilionoideae</taxon>
        <taxon>50 kb inversion clade</taxon>
        <taxon>NPAAA clade</taxon>
        <taxon>indigoferoid/millettioid clade</taxon>
        <taxon>Phaseoleae</taxon>
        <taxon>Psophocarpus</taxon>
    </lineage>
</organism>
<keyword evidence="6" id="KW-0406">Ion transport</keyword>
<protein>
    <recommendedName>
        <fullName evidence="6">Copper transport protein</fullName>
    </recommendedName>
</protein>
<proteinExistence type="inferred from homology"/>
<keyword evidence="6" id="KW-0813">Transport</keyword>
<keyword evidence="5 6" id="KW-0472">Membrane</keyword>
<dbReference type="GO" id="GO:0005375">
    <property type="term" value="F:copper ion transmembrane transporter activity"/>
    <property type="evidence" value="ECO:0007669"/>
    <property type="project" value="UniProtKB-UniRule"/>
</dbReference>
<comment type="subcellular location">
    <subcellularLocation>
        <location evidence="6">Membrane</location>
        <topology evidence="6">Multi-pass membrane protein</topology>
    </subcellularLocation>
</comment>
<evidence type="ECO:0000313" key="7">
    <source>
        <dbReference type="EMBL" id="KAK7390460.1"/>
    </source>
</evidence>
<keyword evidence="3 6" id="KW-0187">Copper transport</keyword>
<comment type="caution">
    <text evidence="7">The sequence shown here is derived from an EMBL/GenBank/DDBJ whole genome shotgun (WGS) entry which is preliminary data.</text>
</comment>
<accession>A0AAN9S6H6</accession>
<dbReference type="PANTHER" id="PTHR12483:SF126">
    <property type="entry name" value="COPPER TRANSPORT PROTEIN"/>
    <property type="match status" value="1"/>
</dbReference>
<dbReference type="PANTHER" id="PTHR12483">
    <property type="entry name" value="SOLUTE CARRIER FAMILY 31 COPPER TRANSPORTERS"/>
    <property type="match status" value="1"/>
</dbReference>
<keyword evidence="8" id="KW-1185">Reference proteome</keyword>
<keyword evidence="6" id="KW-0186">Copper</keyword>
<dbReference type="Proteomes" id="UP001386955">
    <property type="component" value="Unassembled WGS sequence"/>
</dbReference>
<evidence type="ECO:0000256" key="2">
    <source>
        <dbReference type="ARBA" id="ARBA00022692"/>
    </source>
</evidence>
<name>A0AAN9S6H6_PSOTE</name>
<feature type="transmembrane region" description="Helical" evidence="6">
    <location>
        <begin position="75"/>
        <end position="98"/>
    </location>
</feature>